<keyword evidence="2" id="KW-1185">Reference proteome</keyword>
<dbReference type="RefSeq" id="XP_020044655.1">
    <property type="nucleotide sequence ID" value="XM_020188576.1"/>
</dbReference>
<organism evidence="1 2">
    <name type="scientific">Ascoidea rubescens DSM 1968</name>
    <dbReference type="NCBI Taxonomy" id="1344418"/>
    <lineage>
        <taxon>Eukaryota</taxon>
        <taxon>Fungi</taxon>
        <taxon>Dikarya</taxon>
        <taxon>Ascomycota</taxon>
        <taxon>Saccharomycotina</taxon>
        <taxon>Saccharomycetes</taxon>
        <taxon>Ascoideaceae</taxon>
        <taxon>Ascoidea</taxon>
    </lineage>
</organism>
<protein>
    <submittedName>
        <fullName evidence="1">Uncharacterized protein</fullName>
    </submittedName>
</protein>
<sequence>MNDSNFSDSLSISLSDNDNSNGGNLSNLPDLNSTLSNFIKSDNNSIFNSLNPDSILKNSSLFNKQKKNFNSINNLKSYKKLSKNYKNLKKINALLKNYLSNQNDNQNDNQNGSQNDNDKLQLELISLLILSNNNNKNLKKYNINIENDNDNNIDDEVDDNSINTISNESETENQHLNQLIEINDNLNQDLNKKINFYSNIISIPSLNDWNLRFAYLNKFIPLFKINIISINKNNKNNNSSLIKISYNLILTYIFNFNFTISFNTFNNKLINLLLNNLNYNNHLSKIELFPLITHFFEIDNKNSKENLNSPNYILIQNDINNFMDFFNHLNSYSLLLLKRLSFFLKIYNYLITKDLLYLKDLNNLYFNLFFINKILNLIDANKNKNNKDISTDEKIEFINSILLEIKSLLNEADFLNLNNSNPNKRLIFALFKFFKNLNHINIGNNHSNYDLIINWSIIFNFSDNKGNLNDYNLLDSILVDNNFDDYDNEKILRFNEPVNKIECYIDFKSSKLNETPKEYENINSLLRKLITKEGTFNGTVILINNFFNIGK</sequence>
<dbReference type="GeneID" id="30962212"/>
<dbReference type="InParanoid" id="A0A1D2V9N9"/>
<proteinExistence type="predicted"/>
<dbReference type="EMBL" id="KV454493">
    <property type="protein sequence ID" value="ODV58348.1"/>
    <property type="molecule type" value="Genomic_DNA"/>
</dbReference>
<reference evidence="2" key="1">
    <citation type="submission" date="2016-05" db="EMBL/GenBank/DDBJ databases">
        <title>Comparative genomics of biotechnologically important yeasts.</title>
        <authorList>
            <consortium name="DOE Joint Genome Institute"/>
            <person name="Riley R."/>
            <person name="Haridas S."/>
            <person name="Wolfe K.H."/>
            <person name="Lopes M.R."/>
            <person name="Hittinger C.T."/>
            <person name="Goker M."/>
            <person name="Salamov A."/>
            <person name="Wisecaver J."/>
            <person name="Long T.M."/>
            <person name="Aerts A.L."/>
            <person name="Barry K."/>
            <person name="Choi C."/>
            <person name="Clum A."/>
            <person name="Coughlan A.Y."/>
            <person name="Deshpande S."/>
            <person name="Douglass A.P."/>
            <person name="Hanson S.J."/>
            <person name="Klenk H.-P."/>
            <person name="Labutti K."/>
            <person name="Lapidus A."/>
            <person name="Lindquist E."/>
            <person name="Lipzen A."/>
            <person name="Meier-Kolthoff J.P."/>
            <person name="Ohm R.A."/>
            <person name="Otillar R.P."/>
            <person name="Pangilinan J."/>
            <person name="Peng Y."/>
            <person name="Rokas A."/>
            <person name="Rosa C.A."/>
            <person name="Scheuner C."/>
            <person name="Sibirny A.A."/>
            <person name="Slot J.C."/>
            <person name="Stielow J.B."/>
            <person name="Sun H."/>
            <person name="Kurtzman C.P."/>
            <person name="Blackwell M."/>
            <person name="Grigoriev I.V."/>
            <person name="Jeffries T.W."/>
        </authorList>
    </citation>
    <scope>NUCLEOTIDE SEQUENCE [LARGE SCALE GENOMIC DNA]</scope>
    <source>
        <strain evidence="2">DSM 1968</strain>
    </source>
</reference>
<evidence type="ECO:0000313" key="1">
    <source>
        <dbReference type="EMBL" id="ODV58348.1"/>
    </source>
</evidence>
<gene>
    <name evidence="1" type="ORF">ASCRUDRAFT_10378</name>
</gene>
<dbReference type="AlphaFoldDB" id="A0A1D2V9N9"/>
<dbReference type="Proteomes" id="UP000095038">
    <property type="component" value="Unassembled WGS sequence"/>
</dbReference>
<accession>A0A1D2V9N9</accession>
<name>A0A1D2V9N9_9ASCO</name>
<evidence type="ECO:0000313" key="2">
    <source>
        <dbReference type="Proteomes" id="UP000095038"/>
    </source>
</evidence>